<evidence type="ECO:0000256" key="1">
    <source>
        <dbReference type="ARBA" id="ARBA00010790"/>
    </source>
</evidence>
<reference evidence="3" key="1">
    <citation type="submission" date="2021-02" db="EMBL/GenBank/DDBJ databases">
        <authorList>
            <person name="Dougan E. K."/>
            <person name="Rhodes N."/>
            <person name="Thang M."/>
            <person name="Chan C."/>
        </authorList>
    </citation>
    <scope>NUCLEOTIDE SEQUENCE</scope>
</reference>
<name>A0A813JRP6_POLGL</name>
<dbReference type="InterPro" id="IPR036188">
    <property type="entry name" value="FAD/NAD-bd_sf"/>
</dbReference>
<dbReference type="InterPro" id="IPR007867">
    <property type="entry name" value="GMC_OxRtase_C"/>
</dbReference>
<dbReference type="PANTHER" id="PTHR11552">
    <property type="entry name" value="GLUCOSE-METHANOL-CHOLINE GMC OXIDOREDUCTASE"/>
    <property type="match status" value="1"/>
</dbReference>
<dbReference type="EMBL" id="CAJNNW010026195">
    <property type="protein sequence ID" value="CAE8683436.1"/>
    <property type="molecule type" value="Genomic_DNA"/>
</dbReference>
<dbReference type="InterPro" id="IPR012132">
    <property type="entry name" value="GMC_OxRdtase"/>
</dbReference>
<accession>A0A813JRP6</accession>
<dbReference type="GO" id="GO:0016614">
    <property type="term" value="F:oxidoreductase activity, acting on CH-OH group of donors"/>
    <property type="evidence" value="ECO:0007669"/>
    <property type="project" value="InterPro"/>
</dbReference>
<comment type="similarity">
    <text evidence="1">Belongs to the GMC oxidoreductase family.</text>
</comment>
<dbReference type="AlphaFoldDB" id="A0A813JRP6"/>
<comment type="caution">
    <text evidence="3">The sequence shown here is derived from an EMBL/GenBank/DDBJ whole genome shotgun (WGS) entry which is preliminary data.</text>
</comment>
<dbReference type="Gene3D" id="3.50.50.60">
    <property type="entry name" value="FAD/NAD(P)-binding domain"/>
    <property type="match status" value="1"/>
</dbReference>
<evidence type="ECO:0000259" key="2">
    <source>
        <dbReference type="Pfam" id="PF05199"/>
    </source>
</evidence>
<evidence type="ECO:0000313" key="3">
    <source>
        <dbReference type="EMBL" id="CAE8683436.1"/>
    </source>
</evidence>
<evidence type="ECO:0000313" key="4">
    <source>
        <dbReference type="Proteomes" id="UP000626109"/>
    </source>
</evidence>
<dbReference type="Proteomes" id="UP000626109">
    <property type="component" value="Unassembled WGS sequence"/>
</dbReference>
<protein>
    <recommendedName>
        <fullName evidence="2">Glucose-methanol-choline oxidoreductase C-terminal domain-containing protein</fullName>
    </recommendedName>
</protein>
<proteinExistence type="inferred from homology"/>
<organism evidence="3 4">
    <name type="scientific">Polarella glacialis</name>
    <name type="common">Dinoflagellate</name>
    <dbReference type="NCBI Taxonomy" id="89957"/>
    <lineage>
        <taxon>Eukaryota</taxon>
        <taxon>Sar</taxon>
        <taxon>Alveolata</taxon>
        <taxon>Dinophyceae</taxon>
        <taxon>Suessiales</taxon>
        <taxon>Suessiaceae</taxon>
        <taxon>Polarella</taxon>
    </lineage>
</organism>
<dbReference type="GO" id="GO:0050660">
    <property type="term" value="F:flavin adenine dinucleotide binding"/>
    <property type="evidence" value="ECO:0007669"/>
    <property type="project" value="InterPro"/>
</dbReference>
<gene>
    <name evidence="3" type="ORF">PGLA2088_LOCUS23454</name>
</gene>
<dbReference type="PANTHER" id="PTHR11552:SF147">
    <property type="entry name" value="CHOLINE DEHYDROGENASE, MITOCHONDRIAL"/>
    <property type="match status" value="1"/>
</dbReference>
<feature type="domain" description="Glucose-methanol-choline oxidoreductase C-terminal" evidence="2">
    <location>
        <begin position="189"/>
        <end position="295"/>
    </location>
</feature>
<dbReference type="Pfam" id="PF05199">
    <property type="entry name" value="GMC_oxred_C"/>
    <property type="match status" value="1"/>
</dbReference>
<dbReference type="SUPFAM" id="SSF51905">
    <property type="entry name" value="FAD/NAD(P)-binding domain"/>
    <property type="match status" value="1"/>
</dbReference>
<dbReference type="Gene3D" id="3.30.560.10">
    <property type="entry name" value="Glucose Oxidase, domain 3"/>
    <property type="match status" value="1"/>
</dbReference>
<sequence>MESLLRATRLESVPTFRSRSFQWGSACKAAAMAKQRSGLGQQACETAALCPDVASLARDDGSLRHPFTLSNRKFTQTALPEVKLGVGSREHALTGLFSMAGPGSAAPKTSVLGGYARSSSSSPGLDLELQLWTSGRDPMLAVHLTRPPASCRGRLELRRSRVGGAEPRQSSLCLRPSTTTSEVDFDPVHAEESRALSAGLRLAEAVARSLHQQNLWPSLPDSLDDKEILHLLRQGFTTPRGRPSGTCAMGGQADGNSVVDGRLQVYGLQGLRVADASVMPSSVGADPLASVVTIAEVASKLVVEGSTMVQMSQYGMSPVASASSQALQ</sequence>